<evidence type="ECO:0000313" key="7">
    <source>
        <dbReference type="EMBL" id="KAJ8050690.1"/>
    </source>
</evidence>
<dbReference type="InterPro" id="IPR050738">
    <property type="entry name" value="Sulfatase"/>
</dbReference>
<dbReference type="PANTHER" id="PTHR42693">
    <property type="entry name" value="ARYLSULFATASE FAMILY MEMBER"/>
    <property type="match status" value="1"/>
</dbReference>
<dbReference type="Proteomes" id="UP001152320">
    <property type="component" value="Chromosome 1"/>
</dbReference>
<dbReference type="EMBL" id="JAIZAY010000001">
    <property type="protein sequence ID" value="KAJ8050690.1"/>
    <property type="molecule type" value="Genomic_DNA"/>
</dbReference>
<protein>
    <submittedName>
        <fullName evidence="7">N-acetylgalactosamine-6-sulfatase</fullName>
    </submittedName>
</protein>
<evidence type="ECO:0000256" key="5">
    <source>
        <dbReference type="ARBA" id="ARBA00022837"/>
    </source>
</evidence>
<sequence length="101" mass="10869">MGWGDLGCYGNEARETPNIDKLAAEGALFTDFYSTSPLCTPSRAAMLTGRLPIRNGVYTNNTFGVNAVFLPDSPGGLPAEEETIAEVLAKLGYRNKVIGKW</sequence>
<dbReference type="GO" id="GO:0046872">
    <property type="term" value="F:metal ion binding"/>
    <property type="evidence" value="ECO:0007669"/>
    <property type="project" value="UniProtKB-KW"/>
</dbReference>
<dbReference type="SUPFAM" id="SSF53649">
    <property type="entry name" value="Alkaline phosphatase-like"/>
    <property type="match status" value="1"/>
</dbReference>
<evidence type="ECO:0000256" key="1">
    <source>
        <dbReference type="ARBA" id="ARBA00001913"/>
    </source>
</evidence>
<evidence type="ECO:0000313" key="8">
    <source>
        <dbReference type="Proteomes" id="UP001152320"/>
    </source>
</evidence>
<dbReference type="GO" id="GO:0004065">
    <property type="term" value="F:arylsulfatase activity"/>
    <property type="evidence" value="ECO:0007669"/>
    <property type="project" value="TreeGrafter"/>
</dbReference>
<proteinExistence type="inferred from homology"/>
<evidence type="ECO:0000256" key="3">
    <source>
        <dbReference type="ARBA" id="ARBA00022723"/>
    </source>
</evidence>
<comment type="cofactor">
    <cofactor evidence="1">
        <name>Ca(2+)</name>
        <dbReference type="ChEBI" id="CHEBI:29108"/>
    </cofactor>
</comment>
<dbReference type="PROSITE" id="PS00523">
    <property type="entry name" value="SULFATASE_1"/>
    <property type="match status" value="1"/>
</dbReference>
<keyword evidence="5" id="KW-0106">Calcium</keyword>
<evidence type="ECO:0000259" key="6">
    <source>
        <dbReference type="Pfam" id="PF00884"/>
    </source>
</evidence>
<dbReference type="OrthoDB" id="103349at2759"/>
<evidence type="ECO:0000256" key="4">
    <source>
        <dbReference type="ARBA" id="ARBA00022801"/>
    </source>
</evidence>
<keyword evidence="8" id="KW-1185">Reference proteome</keyword>
<comment type="similarity">
    <text evidence="2">Belongs to the sulfatase family.</text>
</comment>
<dbReference type="Gene3D" id="3.40.720.10">
    <property type="entry name" value="Alkaline Phosphatase, subunit A"/>
    <property type="match status" value="1"/>
</dbReference>
<name>A0A9Q1CTP4_HOLLE</name>
<reference evidence="7" key="1">
    <citation type="submission" date="2021-10" db="EMBL/GenBank/DDBJ databases">
        <title>Tropical sea cucumber genome reveals ecological adaptation and Cuvierian tubules defense mechanism.</title>
        <authorList>
            <person name="Chen T."/>
        </authorList>
    </citation>
    <scope>NUCLEOTIDE SEQUENCE</scope>
    <source>
        <strain evidence="7">Nanhai2018</strain>
        <tissue evidence="7">Muscle</tissue>
    </source>
</reference>
<evidence type="ECO:0000256" key="2">
    <source>
        <dbReference type="ARBA" id="ARBA00008779"/>
    </source>
</evidence>
<dbReference type="AlphaFoldDB" id="A0A9Q1CTP4"/>
<dbReference type="InterPro" id="IPR017850">
    <property type="entry name" value="Alkaline_phosphatase_core_sf"/>
</dbReference>
<dbReference type="InterPro" id="IPR024607">
    <property type="entry name" value="Sulfatase_CS"/>
</dbReference>
<keyword evidence="4" id="KW-0378">Hydrolase</keyword>
<dbReference type="Pfam" id="PF00884">
    <property type="entry name" value="Sulfatase"/>
    <property type="match status" value="1"/>
</dbReference>
<accession>A0A9Q1CTP4</accession>
<feature type="domain" description="Sulfatase N-terminal" evidence="6">
    <location>
        <begin position="1"/>
        <end position="101"/>
    </location>
</feature>
<dbReference type="PANTHER" id="PTHR42693:SF47">
    <property type="entry name" value="N-ACETYLGALACTOSAMINE-6-SULFATASE"/>
    <property type="match status" value="1"/>
</dbReference>
<comment type="caution">
    <text evidence="7">The sequence shown here is derived from an EMBL/GenBank/DDBJ whole genome shotgun (WGS) entry which is preliminary data.</text>
</comment>
<dbReference type="InterPro" id="IPR000917">
    <property type="entry name" value="Sulfatase_N"/>
</dbReference>
<organism evidence="7 8">
    <name type="scientific">Holothuria leucospilota</name>
    <name type="common">Black long sea cucumber</name>
    <name type="synonym">Mertensiothuria leucospilota</name>
    <dbReference type="NCBI Taxonomy" id="206669"/>
    <lineage>
        <taxon>Eukaryota</taxon>
        <taxon>Metazoa</taxon>
        <taxon>Echinodermata</taxon>
        <taxon>Eleutherozoa</taxon>
        <taxon>Echinozoa</taxon>
        <taxon>Holothuroidea</taxon>
        <taxon>Aspidochirotacea</taxon>
        <taxon>Aspidochirotida</taxon>
        <taxon>Holothuriidae</taxon>
        <taxon>Holothuria</taxon>
    </lineage>
</organism>
<keyword evidence="3" id="KW-0479">Metal-binding</keyword>
<gene>
    <name evidence="7" type="ORF">HOLleu_03990</name>
</gene>